<dbReference type="EMBL" id="CP002453">
    <property type="protein sequence ID" value="ADV51319.1"/>
    <property type="molecule type" value="Genomic_DNA"/>
</dbReference>
<dbReference type="AlphaFoldDB" id="E6XEJ1"/>
<feature type="signal peptide" evidence="2">
    <location>
        <begin position="1"/>
        <end position="19"/>
    </location>
</feature>
<organism evidence="3 4">
    <name type="scientific">Cellulophaga algicola (strain DSM 14237 / IC166 / ACAM 630)</name>
    <dbReference type="NCBI Taxonomy" id="688270"/>
    <lineage>
        <taxon>Bacteria</taxon>
        <taxon>Pseudomonadati</taxon>
        <taxon>Bacteroidota</taxon>
        <taxon>Flavobacteriia</taxon>
        <taxon>Flavobacteriales</taxon>
        <taxon>Flavobacteriaceae</taxon>
        <taxon>Cellulophaga</taxon>
    </lineage>
</organism>
<evidence type="ECO:0000256" key="2">
    <source>
        <dbReference type="SAM" id="SignalP"/>
    </source>
</evidence>
<feature type="chain" id="PRO_5003212972" evidence="2">
    <location>
        <begin position="20"/>
        <end position="210"/>
    </location>
</feature>
<keyword evidence="1" id="KW-0472">Membrane</keyword>
<feature type="transmembrane region" description="Helical" evidence="1">
    <location>
        <begin position="176"/>
        <end position="195"/>
    </location>
</feature>
<keyword evidence="1" id="KW-1133">Transmembrane helix</keyword>
<dbReference type="STRING" id="688270.Celal_4076"/>
<gene>
    <name evidence="3" type="ordered locus">Celal_4076</name>
</gene>
<dbReference type="eggNOG" id="ENOG5032RZ3">
    <property type="taxonomic scope" value="Bacteria"/>
</dbReference>
<dbReference type="Proteomes" id="UP000008634">
    <property type="component" value="Chromosome"/>
</dbReference>
<name>E6XEJ1_CELAD</name>
<reference evidence="3 4" key="1">
    <citation type="journal article" date="2010" name="Stand. Genomic Sci.">
        <title>Complete genome sequence of Cellulophaga algicola type strain (IC166).</title>
        <authorList>
            <person name="Abt B."/>
            <person name="Lu M."/>
            <person name="Misra M."/>
            <person name="Han C."/>
            <person name="Nolan M."/>
            <person name="Lucas S."/>
            <person name="Hammon N."/>
            <person name="Deshpande S."/>
            <person name="Cheng J.F."/>
            <person name="Tapia R."/>
            <person name="Goodwin L."/>
            <person name="Pitluck S."/>
            <person name="Liolios K."/>
            <person name="Pagani I."/>
            <person name="Ivanova N."/>
            <person name="Mavromatis K."/>
            <person name="Ovchinikova G."/>
            <person name="Pati A."/>
            <person name="Chen A."/>
            <person name="Palaniappan K."/>
            <person name="Land M."/>
            <person name="Hauser L."/>
            <person name="Chang Y.J."/>
            <person name="Jeffries C.D."/>
            <person name="Detter J.C."/>
            <person name="Brambilla E."/>
            <person name="Rohde M."/>
            <person name="Tindall B.J."/>
            <person name="Goker M."/>
            <person name="Woyke T."/>
            <person name="Bristow J."/>
            <person name="Eisen J.A."/>
            <person name="Markowitz V."/>
            <person name="Hugenholtz P."/>
            <person name="Kyrpides N.C."/>
            <person name="Klenk H.P."/>
            <person name="Lapidus A."/>
        </authorList>
    </citation>
    <scope>NUCLEOTIDE SEQUENCE [LARGE SCALE GENOMIC DNA]</scope>
    <source>
        <strain evidence="4">DSM 14237 / IC166 / ACAM 630</strain>
    </source>
</reference>
<keyword evidence="2" id="KW-0732">Signal</keyword>
<keyword evidence="4" id="KW-1185">Reference proteome</keyword>
<dbReference type="OrthoDB" id="1177179at2"/>
<evidence type="ECO:0000313" key="3">
    <source>
        <dbReference type="EMBL" id="ADV51319.1"/>
    </source>
</evidence>
<evidence type="ECO:0000313" key="4">
    <source>
        <dbReference type="Proteomes" id="UP000008634"/>
    </source>
</evidence>
<dbReference type="HOGENOM" id="CLU_111501_0_0_10"/>
<sequence length="210" mass="24136">MYKILIALFFVSLSVQAHQADASTVMLVEQDNGSWVLQISGALTAFQHEIKTMYPVQEYKTPEEFKEMVIAHVKNNLSFLFNDKVNYKIKSAQVKLGHETKVVFELSGIPENLKNVVVKNTIFKEIYKNQSTLLLFKNGFTKTRFVLNNENQHTLNLKVEEHSFISAPTEGKRDYSTLYVVGSVVFLLGVVNYFWMSYKEKKPLQVVKKS</sequence>
<dbReference type="RefSeq" id="WP_013552767.1">
    <property type="nucleotide sequence ID" value="NC_014934.1"/>
</dbReference>
<evidence type="ECO:0000256" key="1">
    <source>
        <dbReference type="SAM" id="Phobius"/>
    </source>
</evidence>
<proteinExistence type="predicted"/>
<keyword evidence="1" id="KW-0812">Transmembrane</keyword>
<dbReference type="KEGG" id="cao:Celal_4076"/>
<accession>E6XEJ1</accession>
<protein>
    <submittedName>
        <fullName evidence="3">Uncharacterized protein</fullName>
    </submittedName>
</protein>